<proteinExistence type="predicted"/>
<keyword evidence="3" id="KW-1185">Reference proteome</keyword>
<feature type="transmembrane region" description="Helical" evidence="1">
    <location>
        <begin position="73"/>
        <end position="91"/>
    </location>
</feature>
<sequence length="278" mass="29415">MTAAGELAAALRRTRRYLPMASASLHTLLQYRISLLTGVSSTAVSTTVQLFLWRAIYAGAPGRTLGGMTRDQMATYILVSNLLVMLLANRVEDEVSGEIYRGDIAVNLVRPLSYPLLRFFACLPVVGTNAVLAGLPLAALLVAVPGLAGPGPADAALFVAAAVFSVLIGFAVNFLVGMTGFVTVNTWGIRYVKGSVVAFFSGQVVPIALMPAGLAAVARALPFQSMVGAPARLFLGQYDDRRDALWILGQQALWAVALLALSALLWRRAVGRLEVLGG</sequence>
<dbReference type="PANTHER" id="PTHR36832">
    <property type="entry name" value="SLR1174 PROTEIN-RELATED"/>
    <property type="match status" value="1"/>
</dbReference>
<keyword evidence="1" id="KW-0472">Membrane</keyword>
<feature type="transmembrane region" description="Helical" evidence="1">
    <location>
        <begin position="156"/>
        <end position="184"/>
    </location>
</feature>
<evidence type="ECO:0000313" key="2">
    <source>
        <dbReference type="EMBL" id="MFC4030773.1"/>
    </source>
</evidence>
<feature type="transmembrane region" description="Helical" evidence="1">
    <location>
        <begin position="33"/>
        <end position="53"/>
    </location>
</feature>
<evidence type="ECO:0000256" key="1">
    <source>
        <dbReference type="SAM" id="Phobius"/>
    </source>
</evidence>
<dbReference type="InterPro" id="IPR010390">
    <property type="entry name" value="ABC-2_transporter-like"/>
</dbReference>
<gene>
    <name evidence="2" type="ORF">ACFO3J_04740</name>
</gene>
<dbReference type="Proteomes" id="UP001595765">
    <property type="component" value="Unassembled WGS sequence"/>
</dbReference>
<accession>A0ABV8HFI2</accession>
<dbReference type="RefSeq" id="WP_386426383.1">
    <property type="nucleotide sequence ID" value="NZ_JBHSBB010000005.1"/>
</dbReference>
<keyword evidence="1" id="KW-1133">Transmembrane helix</keyword>
<evidence type="ECO:0000313" key="3">
    <source>
        <dbReference type="Proteomes" id="UP001595765"/>
    </source>
</evidence>
<dbReference type="PANTHER" id="PTHR36832:SF2">
    <property type="entry name" value="INTEGRAL MEMBRANE PROTEIN"/>
    <property type="match status" value="1"/>
</dbReference>
<name>A0ABV8HFI2_9ACTN</name>
<protein>
    <submittedName>
        <fullName evidence="2">ABC transporter permease</fullName>
    </submittedName>
</protein>
<feature type="transmembrane region" description="Helical" evidence="1">
    <location>
        <begin position="196"/>
        <end position="218"/>
    </location>
</feature>
<organism evidence="2 3">
    <name type="scientific">Streptomyces polygonati</name>
    <dbReference type="NCBI Taxonomy" id="1617087"/>
    <lineage>
        <taxon>Bacteria</taxon>
        <taxon>Bacillati</taxon>
        <taxon>Actinomycetota</taxon>
        <taxon>Actinomycetes</taxon>
        <taxon>Kitasatosporales</taxon>
        <taxon>Streptomycetaceae</taxon>
        <taxon>Streptomyces</taxon>
    </lineage>
</organism>
<reference evidence="3" key="1">
    <citation type="journal article" date="2019" name="Int. J. Syst. Evol. Microbiol.">
        <title>The Global Catalogue of Microorganisms (GCM) 10K type strain sequencing project: providing services to taxonomists for standard genome sequencing and annotation.</title>
        <authorList>
            <consortium name="The Broad Institute Genomics Platform"/>
            <consortium name="The Broad Institute Genome Sequencing Center for Infectious Disease"/>
            <person name="Wu L."/>
            <person name="Ma J."/>
        </authorList>
    </citation>
    <scope>NUCLEOTIDE SEQUENCE [LARGE SCALE GENOMIC DNA]</scope>
    <source>
        <strain evidence="3">CGMCC 4.7237</strain>
    </source>
</reference>
<dbReference type="EMBL" id="JBHSBB010000005">
    <property type="protein sequence ID" value="MFC4030773.1"/>
    <property type="molecule type" value="Genomic_DNA"/>
</dbReference>
<dbReference type="Pfam" id="PF06182">
    <property type="entry name" value="ABC2_membrane_6"/>
    <property type="match status" value="1"/>
</dbReference>
<feature type="transmembrane region" description="Helical" evidence="1">
    <location>
        <begin position="244"/>
        <end position="266"/>
    </location>
</feature>
<feature type="transmembrane region" description="Helical" evidence="1">
    <location>
        <begin position="119"/>
        <end position="144"/>
    </location>
</feature>
<keyword evidence="1" id="KW-0812">Transmembrane</keyword>
<comment type="caution">
    <text evidence="2">The sequence shown here is derived from an EMBL/GenBank/DDBJ whole genome shotgun (WGS) entry which is preliminary data.</text>
</comment>